<evidence type="ECO:0000256" key="1">
    <source>
        <dbReference type="SAM" id="Coils"/>
    </source>
</evidence>
<feature type="coiled-coil region" evidence="1">
    <location>
        <begin position="362"/>
        <end position="389"/>
    </location>
</feature>
<evidence type="ECO:0000256" key="2">
    <source>
        <dbReference type="SAM" id="Phobius"/>
    </source>
</evidence>
<dbReference type="SUPFAM" id="SSF46894">
    <property type="entry name" value="C-terminal effector domain of the bipartite response regulators"/>
    <property type="match status" value="1"/>
</dbReference>
<dbReference type="AlphaFoldDB" id="A0A2S0HX08"/>
<dbReference type="InterPro" id="IPR000792">
    <property type="entry name" value="Tscrpt_reg_LuxR_C"/>
</dbReference>
<evidence type="ECO:0000313" key="4">
    <source>
        <dbReference type="EMBL" id="AVI51156.1"/>
    </source>
</evidence>
<proteinExistence type="predicted"/>
<dbReference type="InterPro" id="IPR016032">
    <property type="entry name" value="Sig_transdc_resp-reg_C-effctor"/>
</dbReference>
<dbReference type="InterPro" id="IPR011990">
    <property type="entry name" value="TPR-like_helical_dom_sf"/>
</dbReference>
<dbReference type="EMBL" id="CP027062">
    <property type="protein sequence ID" value="AVI51156.1"/>
    <property type="molecule type" value="Genomic_DNA"/>
</dbReference>
<feature type="domain" description="HTH luxR-type" evidence="3">
    <location>
        <begin position="438"/>
        <end position="495"/>
    </location>
</feature>
<dbReference type="SUPFAM" id="SSF48452">
    <property type="entry name" value="TPR-like"/>
    <property type="match status" value="1"/>
</dbReference>
<dbReference type="Proteomes" id="UP000238442">
    <property type="component" value="Chromosome"/>
</dbReference>
<evidence type="ECO:0000259" key="3">
    <source>
        <dbReference type="SMART" id="SM00421"/>
    </source>
</evidence>
<evidence type="ECO:0000313" key="5">
    <source>
        <dbReference type="Proteomes" id="UP000238442"/>
    </source>
</evidence>
<name>A0A2S0HX08_9FLAO</name>
<dbReference type="InterPro" id="IPR036388">
    <property type="entry name" value="WH-like_DNA-bd_sf"/>
</dbReference>
<dbReference type="KEGG" id="aue:C5O00_08195"/>
<dbReference type="GO" id="GO:0003677">
    <property type="term" value="F:DNA binding"/>
    <property type="evidence" value="ECO:0007669"/>
    <property type="project" value="InterPro"/>
</dbReference>
<keyword evidence="5" id="KW-1185">Reference proteome</keyword>
<organism evidence="4 5">
    <name type="scientific">Pukyongia salina</name>
    <dbReference type="NCBI Taxonomy" id="2094025"/>
    <lineage>
        <taxon>Bacteria</taxon>
        <taxon>Pseudomonadati</taxon>
        <taxon>Bacteroidota</taxon>
        <taxon>Flavobacteriia</taxon>
        <taxon>Flavobacteriales</taxon>
        <taxon>Flavobacteriaceae</taxon>
        <taxon>Pukyongia</taxon>
    </lineage>
</organism>
<reference evidence="4 5" key="1">
    <citation type="submission" date="2018-02" db="EMBL/GenBank/DDBJ databases">
        <title>Genomic analysis of the strain RR4-38 isolated from a seawater recirculating aquaculture system.</title>
        <authorList>
            <person name="Kim Y.-S."/>
            <person name="Jang Y.H."/>
            <person name="Kim K.-H."/>
        </authorList>
    </citation>
    <scope>NUCLEOTIDE SEQUENCE [LARGE SCALE GENOMIC DNA]</scope>
    <source>
        <strain evidence="4 5">RR4-38</strain>
    </source>
</reference>
<accession>A0A2S0HX08</accession>
<protein>
    <recommendedName>
        <fullName evidence="3">HTH luxR-type domain-containing protein</fullName>
    </recommendedName>
</protein>
<dbReference type="GO" id="GO:0006355">
    <property type="term" value="P:regulation of DNA-templated transcription"/>
    <property type="evidence" value="ECO:0007669"/>
    <property type="project" value="InterPro"/>
</dbReference>
<keyword evidence="2" id="KW-0472">Membrane</keyword>
<keyword evidence="1" id="KW-0175">Coiled coil</keyword>
<dbReference type="Gene3D" id="1.10.10.10">
    <property type="entry name" value="Winged helix-like DNA-binding domain superfamily/Winged helix DNA-binding domain"/>
    <property type="match status" value="1"/>
</dbReference>
<gene>
    <name evidence="4" type="ORF">C5O00_08195</name>
</gene>
<dbReference type="SMART" id="SM00421">
    <property type="entry name" value="HTH_LUXR"/>
    <property type="match status" value="1"/>
</dbReference>
<sequence length="502" mass="58585">MGQNKKDYSHLIDSADVYIHSHPELALKYLDSIPTPPSRSIEGRLADYYLLKGMLYHKSGEQAKLFNSFIQAVKYGEMEKNYDVAGQASLDLFSNAYSLNKDSTAFKFLEQAREFYTLANNQNGLVEVEQMPAYMAFQDHQYEESNRLILENLDLYKNVEEDAYYYLFALFMLTSNYIHLGDTVNSEKYFRIFQSLQDNTTIAPYNYRSYEVDLNICNSHLALENNNFNLALDYLAEASRSKAFMEHVSVKEYYTLYSDTYEHIGNIEMANIYRDSLRDYEKMLLEDNISASFEIHENLIKTEGELKIEEAKKQRNLLFALSMVAVLIVLIVIFSLTYTRLLNKLKGLFSQLNKTSYLNRNQERLNAKVQGLEDLIKDYKKQMKKISLTNDVGKQRNMIRELYSELNLKSSTLLSNEKHLEIVNDSNAEFFINLREQSPQLTELETLVCYYLFLDFKNKEIAVFLNRSVRAIESIRYRLVKKLELEKNGESLVDFLHKAVNP</sequence>
<feature type="transmembrane region" description="Helical" evidence="2">
    <location>
        <begin position="317"/>
        <end position="338"/>
    </location>
</feature>
<keyword evidence="2" id="KW-1133">Transmembrane helix</keyword>
<keyword evidence="2" id="KW-0812">Transmembrane</keyword>